<dbReference type="Gene3D" id="3.30.60.10">
    <property type="entry name" value="Endochitinase-like"/>
    <property type="match status" value="2"/>
</dbReference>
<dbReference type="SMART" id="SM00270">
    <property type="entry name" value="ChtBD1"/>
    <property type="match status" value="2"/>
</dbReference>
<dbReference type="PROSITE" id="PS00026">
    <property type="entry name" value="CHIT_BIND_I_1"/>
    <property type="match status" value="1"/>
</dbReference>
<keyword evidence="2 8" id="KW-0147">Chitin-binding</keyword>
<dbReference type="PROSITE" id="PS50941">
    <property type="entry name" value="CHIT_BIND_I_2"/>
    <property type="match status" value="2"/>
</dbReference>
<feature type="signal peptide" evidence="10">
    <location>
        <begin position="1"/>
        <end position="17"/>
    </location>
</feature>
<accession>A0AA39ZEH9</accession>
<dbReference type="SUPFAM" id="SSF88713">
    <property type="entry name" value="Glycoside hydrolase/deacetylase"/>
    <property type="match status" value="1"/>
</dbReference>
<feature type="disulfide bond" evidence="8">
    <location>
        <begin position="91"/>
        <end position="105"/>
    </location>
</feature>
<dbReference type="GO" id="GO:0046872">
    <property type="term" value="F:metal ion binding"/>
    <property type="evidence" value="ECO:0007669"/>
    <property type="project" value="UniProtKB-KW"/>
</dbReference>
<organism evidence="13 14">
    <name type="scientific">Cercophora samala</name>
    <dbReference type="NCBI Taxonomy" id="330535"/>
    <lineage>
        <taxon>Eukaryota</taxon>
        <taxon>Fungi</taxon>
        <taxon>Dikarya</taxon>
        <taxon>Ascomycota</taxon>
        <taxon>Pezizomycotina</taxon>
        <taxon>Sordariomycetes</taxon>
        <taxon>Sordariomycetidae</taxon>
        <taxon>Sordariales</taxon>
        <taxon>Lasiosphaeriaceae</taxon>
        <taxon>Cercophora</taxon>
    </lineage>
</organism>
<feature type="domain" description="Chitin-binding type-1" evidence="11">
    <location>
        <begin position="398"/>
        <end position="444"/>
    </location>
</feature>
<feature type="region of interest" description="Disordered" evidence="9">
    <location>
        <begin position="41"/>
        <end position="78"/>
    </location>
</feature>
<evidence type="ECO:0000256" key="5">
    <source>
        <dbReference type="ARBA" id="ARBA00022801"/>
    </source>
</evidence>
<dbReference type="EMBL" id="JAULSY010000042">
    <property type="protein sequence ID" value="KAK0669497.1"/>
    <property type="molecule type" value="Genomic_DNA"/>
</dbReference>
<dbReference type="GO" id="GO:0005975">
    <property type="term" value="P:carbohydrate metabolic process"/>
    <property type="evidence" value="ECO:0007669"/>
    <property type="project" value="InterPro"/>
</dbReference>
<feature type="chain" id="PRO_5041223883" description="Chitin deacetylase" evidence="10">
    <location>
        <begin position="18"/>
        <end position="616"/>
    </location>
</feature>
<dbReference type="Proteomes" id="UP001174997">
    <property type="component" value="Unassembled WGS sequence"/>
</dbReference>
<evidence type="ECO:0000313" key="13">
    <source>
        <dbReference type="EMBL" id="KAK0669497.1"/>
    </source>
</evidence>
<evidence type="ECO:0000313" key="14">
    <source>
        <dbReference type="Proteomes" id="UP001174997"/>
    </source>
</evidence>
<evidence type="ECO:0000256" key="6">
    <source>
        <dbReference type="ARBA" id="ARBA00023277"/>
    </source>
</evidence>
<gene>
    <name evidence="13" type="ORF">QBC41DRAFT_319785</name>
</gene>
<keyword evidence="5" id="KW-0378">Hydrolase</keyword>
<feature type="disulfide bond" evidence="8">
    <location>
        <begin position="401"/>
        <end position="416"/>
    </location>
</feature>
<dbReference type="CDD" id="cd11618">
    <property type="entry name" value="ChtBD1_1"/>
    <property type="match status" value="1"/>
</dbReference>
<comment type="cofactor">
    <cofactor evidence="1">
        <name>Co(2+)</name>
        <dbReference type="ChEBI" id="CHEBI:48828"/>
    </cofactor>
</comment>
<feature type="disulfide bond" evidence="8">
    <location>
        <begin position="415"/>
        <end position="429"/>
    </location>
</feature>
<dbReference type="InterPro" id="IPR001002">
    <property type="entry name" value="Chitin-bd_1"/>
</dbReference>
<evidence type="ECO:0000256" key="1">
    <source>
        <dbReference type="ARBA" id="ARBA00001941"/>
    </source>
</evidence>
<dbReference type="SUPFAM" id="SSF57016">
    <property type="entry name" value="Plant lectins/antimicrobial peptides"/>
    <property type="match status" value="2"/>
</dbReference>
<feature type="compositionally biased region" description="Low complexity" evidence="9">
    <location>
        <begin position="513"/>
        <end position="561"/>
    </location>
</feature>
<dbReference type="PANTHER" id="PTHR46471">
    <property type="entry name" value="CHITIN DEACETYLASE"/>
    <property type="match status" value="1"/>
</dbReference>
<dbReference type="AlphaFoldDB" id="A0AA39ZEH9"/>
<comment type="caution">
    <text evidence="13">The sequence shown here is derived from an EMBL/GenBank/DDBJ whole genome shotgun (WGS) entry which is preliminary data.</text>
</comment>
<protein>
    <recommendedName>
        <fullName evidence="15">Chitin deacetylase</fullName>
    </recommendedName>
</protein>
<evidence type="ECO:0000256" key="7">
    <source>
        <dbReference type="ARBA" id="ARBA00023285"/>
    </source>
</evidence>
<feature type="region of interest" description="Disordered" evidence="9">
    <location>
        <begin position="513"/>
        <end position="565"/>
    </location>
</feature>
<feature type="domain" description="NodB homology" evidence="12">
    <location>
        <begin position="154"/>
        <end position="349"/>
    </location>
</feature>
<evidence type="ECO:0000256" key="3">
    <source>
        <dbReference type="ARBA" id="ARBA00022723"/>
    </source>
</evidence>
<evidence type="ECO:0000256" key="4">
    <source>
        <dbReference type="ARBA" id="ARBA00022729"/>
    </source>
</evidence>
<dbReference type="PANTHER" id="PTHR46471:SF2">
    <property type="entry name" value="CHITIN DEACETYLASE-RELATED"/>
    <property type="match status" value="1"/>
</dbReference>
<dbReference type="InterPro" id="IPR036861">
    <property type="entry name" value="Endochitinase-like_sf"/>
</dbReference>
<keyword evidence="3" id="KW-0479">Metal-binding</keyword>
<dbReference type="InterPro" id="IPR002509">
    <property type="entry name" value="NODB_dom"/>
</dbReference>
<evidence type="ECO:0000259" key="11">
    <source>
        <dbReference type="PROSITE" id="PS50941"/>
    </source>
</evidence>
<feature type="disulfide bond" evidence="8">
    <location>
        <begin position="86"/>
        <end position="98"/>
    </location>
</feature>
<keyword evidence="6" id="KW-0119">Carbohydrate metabolism</keyword>
<reference evidence="13" key="1">
    <citation type="submission" date="2023-06" db="EMBL/GenBank/DDBJ databases">
        <title>Genome-scale phylogeny and comparative genomics of the fungal order Sordariales.</title>
        <authorList>
            <consortium name="Lawrence Berkeley National Laboratory"/>
            <person name="Hensen N."/>
            <person name="Bonometti L."/>
            <person name="Westerberg I."/>
            <person name="Brannstrom I.O."/>
            <person name="Guillou S."/>
            <person name="Cros-Aarteil S."/>
            <person name="Calhoun S."/>
            <person name="Haridas S."/>
            <person name="Kuo A."/>
            <person name="Mondo S."/>
            <person name="Pangilinan J."/>
            <person name="Riley R."/>
            <person name="Labutti K."/>
            <person name="Andreopoulos B."/>
            <person name="Lipzen A."/>
            <person name="Chen C."/>
            <person name="Yanf M."/>
            <person name="Daum C."/>
            <person name="Ng V."/>
            <person name="Clum A."/>
            <person name="Steindorff A."/>
            <person name="Ohm R."/>
            <person name="Martin F."/>
            <person name="Silar P."/>
            <person name="Natvig D."/>
            <person name="Lalanne C."/>
            <person name="Gautier V."/>
            <person name="Ament-Velasquez S.L."/>
            <person name="Kruys A."/>
            <person name="Hutchinson M.I."/>
            <person name="Powell A.J."/>
            <person name="Barry K."/>
            <person name="Miller A.N."/>
            <person name="Grigoriev I.V."/>
            <person name="Debuchy R."/>
            <person name="Gladieux P."/>
            <person name="Thoren M.H."/>
            <person name="Johannesson H."/>
        </authorList>
    </citation>
    <scope>NUCLEOTIDE SEQUENCE</scope>
    <source>
        <strain evidence="13">CBS 307.81</strain>
    </source>
</reference>
<dbReference type="GO" id="GO:0016810">
    <property type="term" value="F:hydrolase activity, acting on carbon-nitrogen (but not peptide) bonds"/>
    <property type="evidence" value="ECO:0007669"/>
    <property type="project" value="InterPro"/>
</dbReference>
<dbReference type="GO" id="GO:0008061">
    <property type="term" value="F:chitin binding"/>
    <property type="evidence" value="ECO:0007669"/>
    <property type="project" value="UniProtKB-UniRule"/>
</dbReference>
<keyword evidence="14" id="KW-1185">Reference proteome</keyword>
<dbReference type="CDD" id="cd10951">
    <property type="entry name" value="CE4_ClCDA_like"/>
    <property type="match status" value="1"/>
</dbReference>
<keyword evidence="7" id="KW-0170">Cobalt</keyword>
<dbReference type="PROSITE" id="PS51677">
    <property type="entry name" value="NODB"/>
    <property type="match status" value="1"/>
</dbReference>
<feature type="domain" description="Chitin-binding type-1" evidence="11">
    <location>
        <begin position="76"/>
        <end position="120"/>
    </location>
</feature>
<evidence type="ECO:0000256" key="8">
    <source>
        <dbReference type="PROSITE-ProRule" id="PRU00261"/>
    </source>
</evidence>
<dbReference type="Pfam" id="PF01522">
    <property type="entry name" value="Polysacc_deac_1"/>
    <property type="match status" value="1"/>
</dbReference>
<evidence type="ECO:0000256" key="2">
    <source>
        <dbReference type="ARBA" id="ARBA00022669"/>
    </source>
</evidence>
<dbReference type="Gene3D" id="3.20.20.370">
    <property type="entry name" value="Glycoside hydrolase/deacetylase"/>
    <property type="match status" value="1"/>
</dbReference>
<feature type="compositionally biased region" description="Basic residues" evidence="9">
    <location>
        <begin position="55"/>
        <end position="65"/>
    </location>
</feature>
<dbReference type="InterPro" id="IPR018371">
    <property type="entry name" value="Chitin-binding_1_CS"/>
</dbReference>
<evidence type="ECO:0008006" key="15">
    <source>
        <dbReference type="Google" id="ProtNLM"/>
    </source>
</evidence>
<keyword evidence="8" id="KW-1015">Disulfide bond</keyword>
<feature type="region of interest" description="Disordered" evidence="9">
    <location>
        <begin position="485"/>
        <end position="504"/>
    </location>
</feature>
<evidence type="ECO:0000259" key="12">
    <source>
        <dbReference type="PROSITE" id="PS51677"/>
    </source>
</evidence>
<name>A0AA39ZEH9_9PEZI</name>
<sequence length="616" mass="65465">MKLSFTILAAFLGLAAAHGDHEGQHIPKILGGRKFLSEMEARRRMSRGVEVPNVIKRHPPSPKPQHHADKRQENTSGKCGASGGSCAAGYCCSAEGWCGRGIDYCSAPDCQLNYGPGCDGNKKPSGPDTSGVARPKLGSVLYGGAGIYDCVTSGDVALTFDDGPYLYTNDLLDKLRSYGAKATFFLTGTNIGKGMINDPATPYPAIIKRMHAEGHQIASHTWSHQNASQMTNTQFTNQMVWNEIAINSILGFFPTYMRPPYSICQRECQNILSTLGYHTIYFNLDTAGYLNDSPRTIQTSKNIWDEAIEASDPETDSFLQIEHDIHQQIVYNLTDYILTSLFSNGYRAVTVGECLGDPPSNWYHAGPASSPSSSPSSSVVPTRTVISVAPTRTGASTDGTCGNGITCAGTRWGACCSAFGFCGVGEDYCQLGNGCQAAWGRCDGDTPAVSSSSTRTSISTRYVITSTSTTASPTSARTSISTRYVISSTSTTPRSTSTTTSSRTSISTRYVISSTSTSTSTSTRRSTSVSTSTSRSTSRSTSTSTTRSRTTSTTSTRPTSTPGLVISEDGLCGPENQQTCTGSEFGTCCGPSGRCSSSSIACLAILGCQERYGKCV</sequence>
<dbReference type="InterPro" id="IPR011330">
    <property type="entry name" value="Glyco_hydro/deAcase_b/a-brl"/>
</dbReference>
<evidence type="ECO:0000256" key="10">
    <source>
        <dbReference type="SAM" id="SignalP"/>
    </source>
</evidence>
<comment type="caution">
    <text evidence="8">Lacks conserved residue(s) required for the propagation of feature annotation.</text>
</comment>
<proteinExistence type="predicted"/>
<evidence type="ECO:0000256" key="9">
    <source>
        <dbReference type="SAM" id="MobiDB-lite"/>
    </source>
</evidence>
<keyword evidence="4 10" id="KW-0732">Signal</keyword>